<organism evidence="3 4">
    <name type="scientific">Luteolibacter flavescens</name>
    <dbReference type="NCBI Taxonomy" id="1859460"/>
    <lineage>
        <taxon>Bacteria</taxon>
        <taxon>Pseudomonadati</taxon>
        <taxon>Verrucomicrobiota</taxon>
        <taxon>Verrucomicrobiia</taxon>
        <taxon>Verrucomicrobiales</taxon>
        <taxon>Verrucomicrobiaceae</taxon>
        <taxon>Luteolibacter</taxon>
    </lineage>
</organism>
<dbReference type="Gene3D" id="3.40.50.1820">
    <property type="entry name" value="alpha/beta hydrolase"/>
    <property type="match status" value="1"/>
</dbReference>
<dbReference type="Pfam" id="PF00561">
    <property type="entry name" value="Abhydrolase_1"/>
    <property type="match status" value="1"/>
</dbReference>
<dbReference type="SUPFAM" id="SSF53474">
    <property type="entry name" value="alpha/beta-Hydrolases"/>
    <property type="match status" value="1"/>
</dbReference>
<keyword evidence="4" id="KW-1185">Reference proteome</keyword>
<dbReference type="InterPro" id="IPR000073">
    <property type="entry name" value="AB_hydrolase_1"/>
</dbReference>
<feature type="chain" id="PRO_5046703595" evidence="1">
    <location>
        <begin position="19"/>
        <end position="218"/>
    </location>
</feature>
<gene>
    <name evidence="3" type="ORF">OKA04_02145</name>
</gene>
<dbReference type="PANTHER" id="PTHR37946">
    <property type="entry name" value="SLL1969 PROTEIN"/>
    <property type="match status" value="1"/>
</dbReference>
<dbReference type="InterPro" id="IPR029058">
    <property type="entry name" value="AB_hydrolase_fold"/>
</dbReference>
<dbReference type="RefSeq" id="WP_264499469.1">
    <property type="nucleotide sequence ID" value="NZ_JAPDDS010000001.1"/>
</dbReference>
<protein>
    <submittedName>
        <fullName evidence="3">Alpha/beta fold hydrolase</fullName>
    </submittedName>
</protein>
<feature type="signal peptide" evidence="1">
    <location>
        <begin position="1"/>
        <end position="18"/>
    </location>
</feature>
<evidence type="ECO:0000259" key="2">
    <source>
        <dbReference type="Pfam" id="PF00561"/>
    </source>
</evidence>
<evidence type="ECO:0000256" key="1">
    <source>
        <dbReference type="SAM" id="SignalP"/>
    </source>
</evidence>
<dbReference type="Proteomes" id="UP001207930">
    <property type="component" value="Unassembled WGS sequence"/>
</dbReference>
<reference evidence="3 4" key="1">
    <citation type="submission" date="2022-10" db="EMBL/GenBank/DDBJ databases">
        <title>Luteolibacter flavescens strain MCCC 1K03193, whole genome shotgun sequencing project.</title>
        <authorList>
            <person name="Zhao G."/>
            <person name="Shen L."/>
        </authorList>
    </citation>
    <scope>NUCLEOTIDE SEQUENCE [LARGE SCALE GENOMIC DNA]</scope>
    <source>
        <strain evidence="3 4">MCCC 1K03193</strain>
    </source>
</reference>
<name>A0ABT3FKI6_9BACT</name>
<proteinExistence type="predicted"/>
<accession>A0ABT3FKI6</accession>
<sequence>MLRKLVAVSLLSMTVARAGESPAIPARRVVLVHGIFQNDWRCFGFLRNDLEKLGVECLVPSLKPADGRDGLPVMAEQLKKEINQRFGNERVVVIGFSMGGLISRYYLQELGGAQRCDGFFSISTPHHGTKMAHLFYGEGARQMRPGSEFLTRLAATEDRLGKMPVVSYRTPADLVILPTTSSEWDRAENLCIPCPLHPMMTYSPRVRRDIVSRLSPPR</sequence>
<keyword evidence="3" id="KW-0378">Hydrolase</keyword>
<evidence type="ECO:0000313" key="3">
    <source>
        <dbReference type="EMBL" id="MCW1883510.1"/>
    </source>
</evidence>
<comment type="caution">
    <text evidence="3">The sequence shown here is derived from an EMBL/GenBank/DDBJ whole genome shotgun (WGS) entry which is preliminary data.</text>
</comment>
<keyword evidence="1" id="KW-0732">Signal</keyword>
<dbReference type="EMBL" id="JAPDDS010000001">
    <property type="protein sequence ID" value="MCW1883510.1"/>
    <property type="molecule type" value="Genomic_DNA"/>
</dbReference>
<feature type="domain" description="AB hydrolase-1" evidence="2">
    <location>
        <begin position="29"/>
        <end position="129"/>
    </location>
</feature>
<evidence type="ECO:0000313" key="4">
    <source>
        <dbReference type="Proteomes" id="UP001207930"/>
    </source>
</evidence>
<dbReference type="PANTHER" id="PTHR37946:SF1">
    <property type="entry name" value="SLL1969 PROTEIN"/>
    <property type="match status" value="1"/>
</dbReference>
<dbReference type="GO" id="GO:0016787">
    <property type="term" value="F:hydrolase activity"/>
    <property type="evidence" value="ECO:0007669"/>
    <property type="project" value="UniProtKB-KW"/>
</dbReference>